<dbReference type="InterPro" id="IPR014756">
    <property type="entry name" value="Ig_E-set"/>
</dbReference>
<sequence>MIRYACAALAAAATSVVTSPAHAAIPLQACDSPGFATVLHPAAHKLDARAVWLERRLAQWPGVAGEGLFRLYHSPTGSITIKNGAKVVGASGALDLAVFKGEVPAAAAQRFKYVGAGAVLAVKDADLPRLAQLHREQLVLVREAADGTVLAATRLQTAGALDDLYAAAAEVPDLGATPAKHRTGFKLWAPTAQDVAVCVYEGGTGAATAIHALVFDARTGVWGTNLPADLSGRYYKYAVDVVADGAGLVRNLVTDPYSVSLTTDSKRSYIADLDAPALKPRGWDAQRPPATVKAQPDMAVYELHVRDFSRDDPTVPPAKRGKYTAFSETQSNGMRHLQALARAGLTDIHLLPVYDIGSVPEKACVVPKPAGAPDGEQQQALIAKTADEDCYNWGYDPWHYNAPEGSYSSAPHDGARRIVEFREMVQNLHHAGLRVGLDVVYNHTFRSGQHEKSVLDRVVPGYYHRLDAKGAVEQSTCCDNTATENTMMAKLMIESAELWTRHYKIDSFRFDLMGHQPRAAMETLQARVDKAAKRRVQLIGEGWNFGEVADGARFVQASQLSLNGSGIGTFSDRARDAARGGGAGDAGDAVIRQQGYINGLVYDANARAGTRLVKDLLAAADMIRIGLAGTLRSYSLTTFDDATRRLEDIPYGSQPAGYASQPGETVNYVENHDNQTLYDANALKLPLQTSTEDRARVQVLGLAINAFSQGVAYFHAGVDILRSKSLDRNSFNSGDWFNRVDWSYQTNYFGTGLPPAADNAKDWPLFKPLLADPKLVPLPSDIAFTRDAFRDLLAIRASSTLFRMRTADDVNKRLRFFNVGSKQEPTVLAAHLDGRGYAGAGFKGISYLVNVDKVAHVVTDPQLRGKRMRLHPVHTAKGAGDKRAASAGYDSSNGTFSVPARTAVVFVED</sequence>
<protein>
    <submittedName>
        <fullName evidence="6">Alpha-1,6-glucosidase domain-containing protein</fullName>
    </submittedName>
</protein>
<dbReference type="InterPro" id="IPR024561">
    <property type="entry name" value="Pullul_strch_C"/>
</dbReference>
<evidence type="ECO:0000256" key="2">
    <source>
        <dbReference type="SAM" id="SignalP"/>
    </source>
</evidence>
<dbReference type="SUPFAM" id="SSF81296">
    <property type="entry name" value="E set domains"/>
    <property type="match status" value="2"/>
</dbReference>
<reference evidence="7" key="1">
    <citation type="journal article" date="2019" name="Int. J. Syst. Evol. Microbiol.">
        <title>The Global Catalogue of Microorganisms (GCM) 10K type strain sequencing project: providing services to taxonomists for standard genome sequencing and annotation.</title>
        <authorList>
            <consortium name="The Broad Institute Genomics Platform"/>
            <consortium name="The Broad Institute Genome Sequencing Center for Infectious Disease"/>
            <person name="Wu L."/>
            <person name="Ma J."/>
        </authorList>
    </citation>
    <scope>NUCLEOTIDE SEQUENCE [LARGE SCALE GENOMIC DNA]</scope>
    <source>
        <strain evidence="7">KACC 12649</strain>
    </source>
</reference>
<evidence type="ECO:0000259" key="4">
    <source>
        <dbReference type="Pfam" id="PF11852"/>
    </source>
</evidence>
<dbReference type="SUPFAM" id="SSF51011">
    <property type="entry name" value="Glycosyl hydrolase domain"/>
    <property type="match status" value="1"/>
</dbReference>
<dbReference type="Pfam" id="PF11852">
    <property type="entry name" value="Pullul_strch_C"/>
    <property type="match status" value="1"/>
</dbReference>
<keyword evidence="7" id="KW-1185">Reference proteome</keyword>
<dbReference type="Pfam" id="PF02922">
    <property type="entry name" value="CBM_48"/>
    <property type="match status" value="1"/>
</dbReference>
<dbReference type="Gene3D" id="2.60.40.10">
    <property type="entry name" value="Immunoglobulins"/>
    <property type="match status" value="1"/>
</dbReference>
<feature type="signal peptide" evidence="2">
    <location>
        <begin position="1"/>
        <end position="23"/>
    </location>
</feature>
<dbReference type="CDD" id="cd11341">
    <property type="entry name" value="AmyAc_Pullulanase_LD-like"/>
    <property type="match status" value="1"/>
</dbReference>
<dbReference type="SUPFAM" id="SSF51445">
    <property type="entry name" value="(Trans)glycosidases"/>
    <property type="match status" value="1"/>
</dbReference>
<dbReference type="Gene3D" id="3.20.20.80">
    <property type="entry name" value="Glycosidases"/>
    <property type="match status" value="1"/>
</dbReference>
<dbReference type="InterPro" id="IPR013783">
    <property type="entry name" value="Ig-like_fold"/>
</dbReference>
<comment type="caution">
    <text evidence="6">The sequence shown here is derived from an EMBL/GenBank/DDBJ whole genome shotgun (WGS) entry which is preliminary data.</text>
</comment>
<accession>A0ABW0L6V5</accession>
<dbReference type="InterPro" id="IPR017853">
    <property type="entry name" value="GH"/>
</dbReference>
<proteinExistence type="inferred from homology"/>
<organism evidence="6 7">
    <name type="scientific">Massilia niabensis</name>
    <dbReference type="NCBI Taxonomy" id="544910"/>
    <lineage>
        <taxon>Bacteria</taxon>
        <taxon>Pseudomonadati</taxon>
        <taxon>Pseudomonadota</taxon>
        <taxon>Betaproteobacteria</taxon>
        <taxon>Burkholderiales</taxon>
        <taxon>Oxalobacteraceae</taxon>
        <taxon>Telluria group</taxon>
        <taxon>Massilia</taxon>
    </lineage>
</organism>
<dbReference type="RefSeq" id="WP_379784911.1">
    <property type="nucleotide sequence ID" value="NZ_JBHSMU010000015.1"/>
</dbReference>
<gene>
    <name evidence="6" type="ORF">ACFPN5_16735</name>
</gene>
<name>A0ABW0L6V5_9BURK</name>
<dbReference type="CDD" id="cd02860">
    <property type="entry name" value="E_set_Pullulanase"/>
    <property type="match status" value="1"/>
</dbReference>
<dbReference type="InterPro" id="IPR004193">
    <property type="entry name" value="Glyco_hydro_13_N"/>
</dbReference>
<dbReference type="InterPro" id="IPR040671">
    <property type="entry name" value="Pullulanase_N2"/>
</dbReference>
<comment type="similarity">
    <text evidence="1">Belongs to the glycosyl hydrolase 13 family.</text>
</comment>
<keyword evidence="2" id="KW-0732">Signal</keyword>
<feature type="domain" description="Glycoside hydrolase family 13 N-terminal" evidence="3">
    <location>
        <begin position="174"/>
        <end position="258"/>
    </location>
</feature>
<dbReference type="Gene3D" id="2.60.40.1180">
    <property type="entry name" value="Golgi alpha-mannosidase II"/>
    <property type="match status" value="1"/>
</dbReference>
<evidence type="ECO:0000313" key="7">
    <source>
        <dbReference type="Proteomes" id="UP001596050"/>
    </source>
</evidence>
<evidence type="ECO:0000259" key="3">
    <source>
        <dbReference type="Pfam" id="PF02922"/>
    </source>
</evidence>
<dbReference type="Pfam" id="PF17967">
    <property type="entry name" value="Pullulanase_N2"/>
    <property type="match status" value="1"/>
</dbReference>
<feature type="domain" description="Pullulanase N2" evidence="5">
    <location>
        <begin position="48"/>
        <end position="163"/>
    </location>
</feature>
<feature type="chain" id="PRO_5046950258" evidence="2">
    <location>
        <begin position="24"/>
        <end position="909"/>
    </location>
</feature>
<dbReference type="InterPro" id="IPR013780">
    <property type="entry name" value="Glyco_hydro_b"/>
</dbReference>
<dbReference type="Proteomes" id="UP001596050">
    <property type="component" value="Unassembled WGS sequence"/>
</dbReference>
<feature type="domain" description="Alpha-1,6-glucosidases pullulanase-type C-terminal" evidence="4">
    <location>
        <begin position="744"/>
        <end position="908"/>
    </location>
</feature>
<dbReference type="EMBL" id="JBHSMU010000015">
    <property type="protein sequence ID" value="MFC5461459.1"/>
    <property type="molecule type" value="Genomic_DNA"/>
</dbReference>
<evidence type="ECO:0000256" key="1">
    <source>
        <dbReference type="ARBA" id="ARBA00008061"/>
    </source>
</evidence>
<evidence type="ECO:0000259" key="5">
    <source>
        <dbReference type="Pfam" id="PF17967"/>
    </source>
</evidence>
<dbReference type="PANTHER" id="PTHR43002">
    <property type="entry name" value="GLYCOGEN DEBRANCHING ENZYME"/>
    <property type="match status" value="1"/>
</dbReference>
<dbReference type="Gene3D" id="2.60.40.1130">
    <property type="entry name" value="Rab geranylgeranyltransferase alpha-subunit, insert domain"/>
    <property type="match status" value="1"/>
</dbReference>
<evidence type="ECO:0000313" key="6">
    <source>
        <dbReference type="EMBL" id="MFC5461459.1"/>
    </source>
</evidence>